<comment type="similarity">
    <text evidence="1">Belongs to the FAD-dependent oxidoreductase family.</text>
</comment>
<dbReference type="InterPro" id="IPR023753">
    <property type="entry name" value="FAD/NAD-binding_dom"/>
</dbReference>
<dbReference type="PRINTS" id="PR00469">
    <property type="entry name" value="PNDRDTASEII"/>
</dbReference>
<evidence type="ECO:0000256" key="2">
    <source>
        <dbReference type="ARBA" id="ARBA00022630"/>
    </source>
</evidence>
<dbReference type="AlphaFoldDB" id="A0A8H7MD57"/>
<keyword evidence="7" id="KW-1185">Reference proteome</keyword>
<protein>
    <recommendedName>
        <fullName evidence="5">FAD/NAD(P)-binding domain-containing protein</fullName>
    </recommendedName>
</protein>
<dbReference type="EMBL" id="RZGK01000020">
    <property type="protein sequence ID" value="KAF9691644.1"/>
    <property type="molecule type" value="Genomic_DNA"/>
</dbReference>
<evidence type="ECO:0000313" key="7">
    <source>
        <dbReference type="Proteomes" id="UP000651452"/>
    </source>
</evidence>
<evidence type="ECO:0000256" key="4">
    <source>
        <dbReference type="ARBA" id="ARBA00023002"/>
    </source>
</evidence>
<dbReference type="GO" id="GO:0005737">
    <property type="term" value="C:cytoplasm"/>
    <property type="evidence" value="ECO:0007669"/>
    <property type="project" value="TreeGrafter"/>
</dbReference>
<feature type="domain" description="FAD/NAD(P)-binding" evidence="5">
    <location>
        <begin position="6"/>
        <end position="312"/>
    </location>
</feature>
<dbReference type="PANTHER" id="PTHR43735">
    <property type="entry name" value="APOPTOSIS-INDUCING FACTOR 1"/>
    <property type="match status" value="1"/>
</dbReference>
<keyword evidence="4" id="KW-0560">Oxidoreductase</keyword>
<dbReference type="Pfam" id="PF07992">
    <property type="entry name" value="Pyr_redox_2"/>
    <property type="match status" value="1"/>
</dbReference>
<dbReference type="Gene3D" id="3.50.50.100">
    <property type="match status" value="1"/>
</dbReference>
<dbReference type="PANTHER" id="PTHR43735:SF3">
    <property type="entry name" value="FERROPTOSIS SUPPRESSOR PROTEIN 1"/>
    <property type="match status" value="1"/>
</dbReference>
<keyword evidence="2" id="KW-0285">Flavoprotein</keyword>
<keyword evidence="3" id="KW-0274">FAD</keyword>
<gene>
    <name evidence="6" type="ORF">EKO04_010472</name>
</gene>
<accession>A0A8H7MD57</accession>
<evidence type="ECO:0000259" key="5">
    <source>
        <dbReference type="Pfam" id="PF07992"/>
    </source>
</evidence>
<proteinExistence type="inferred from homology"/>
<evidence type="ECO:0000256" key="1">
    <source>
        <dbReference type="ARBA" id="ARBA00006442"/>
    </source>
</evidence>
<dbReference type="OrthoDB" id="202203at2759"/>
<dbReference type="Proteomes" id="UP000651452">
    <property type="component" value="Unassembled WGS sequence"/>
</dbReference>
<organism evidence="6 7">
    <name type="scientific">Ascochyta lentis</name>
    <dbReference type="NCBI Taxonomy" id="205686"/>
    <lineage>
        <taxon>Eukaryota</taxon>
        <taxon>Fungi</taxon>
        <taxon>Dikarya</taxon>
        <taxon>Ascomycota</taxon>
        <taxon>Pezizomycotina</taxon>
        <taxon>Dothideomycetes</taxon>
        <taxon>Pleosporomycetidae</taxon>
        <taxon>Pleosporales</taxon>
        <taxon>Pleosporineae</taxon>
        <taxon>Didymellaceae</taxon>
        <taxon>Ascochyta</taxon>
    </lineage>
</organism>
<comment type="caution">
    <text evidence="6">The sequence shown here is derived from an EMBL/GenBank/DDBJ whole genome shotgun (WGS) entry which is preliminary data.</text>
</comment>
<sequence length="419" mass="46140">MTEQRNIVVLGASAAGLQSTHYIMKHILPTLKQSKKDAKYHVYLINPSSDWWFRVASPRVAASTTRMAAEKILFDIRPGLKQYSKDDITFIEGTATGLDEQSRAVTFRRSHTSTEETLSYHALIVATGSKTYYQAFSMNADTQSTLDSIKYTNEKVSTAKEIVIVGGGPTALEFAGEVAEHRNGKPGFFKKVSRKTNITVITASDKLLPALRPAIAKAAEAKLKALGVQVVYNQRVVDTETSDEHTILTLSKGDKIEADLYIPAHGVQPNSAFLPSRLLDDKHYLKVNDSTLRVDAAGPRVYSIGDVASYSRNSMLDIVNSLPVLLVNLKRDLLSYNAMLPDETPKGKDRLYVRDDKEMQVVPIGSGGGVGAVMGWKVPSWFVWMLKGRDFMVGMSGAPTASGDSMKKEFQWTRDEAAI</sequence>
<dbReference type="InterPro" id="IPR036188">
    <property type="entry name" value="FAD/NAD-bd_sf"/>
</dbReference>
<reference evidence="6" key="1">
    <citation type="submission" date="2018-12" db="EMBL/GenBank/DDBJ databases">
        <authorList>
            <person name="Syme R.A."/>
            <person name="Farfan-Caceres L."/>
            <person name="Lichtenzveig J."/>
        </authorList>
    </citation>
    <scope>NUCLEOTIDE SEQUENCE</scope>
    <source>
        <strain evidence="6">Al4</strain>
    </source>
</reference>
<evidence type="ECO:0000256" key="3">
    <source>
        <dbReference type="ARBA" id="ARBA00022827"/>
    </source>
</evidence>
<evidence type="ECO:0000313" key="6">
    <source>
        <dbReference type="EMBL" id="KAF9691644.1"/>
    </source>
</evidence>
<dbReference type="GO" id="GO:0050660">
    <property type="term" value="F:flavin adenine dinucleotide binding"/>
    <property type="evidence" value="ECO:0007669"/>
    <property type="project" value="TreeGrafter"/>
</dbReference>
<name>A0A8H7MD57_9PLEO</name>
<dbReference type="SUPFAM" id="SSF51905">
    <property type="entry name" value="FAD/NAD(P)-binding domain"/>
    <property type="match status" value="1"/>
</dbReference>
<dbReference type="PRINTS" id="PR00368">
    <property type="entry name" value="FADPNR"/>
</dbReference>
<reference evidence="6" key="2">
    <citation type="submission" date="2020-09" db="EMBL/GenBank/DDBJ databases">
        <title>Reference genome assembly for Australian Ascochyta lentis isolate Al4.</title>
        <authorList>
            <person name="Lee R.C."/>
            <person name="Farfan-Caceres L.M."/>
            <person name="Debler J.W."/>
            <person name="Williams A.H."/>
            <person name="Henares B.M."/>
        </authorList>
    </citation>
    <scope>NUCLEOTIDE SEQUENCE</scope>
    <source>
        <strain evidence="6">Al4</strain>
    </source>
</reference>
<dbReference type="GO" id="GO:0004174">
    <property type="term" value="F:electron-transferring-flavoprotein dehydrogenase activity"/>
    <property type="evidence" value="ECO:0007669"/>
    <property type="project" value="TreeGrafter"/>
</dbReference>